<evidence type="ECO:0000313" key="1">
    <source>
        <dbReference type="EMBL" id="KAG6674511.1"/>
    </source>
</evidence>
<dbReference type="Proteomes" id="UP000811246">
    <property type="component" value="Chromosome 15"/>
</dbReference>
<organism evidence="1 2">
    <name type="scientific">Carya illinoinensis</name>
    <name type="common">Pecan</name>
    <dbReference type="NCBI Taxonomy" id="32201"/>
    <lineage>
        <taxon>Eukaryota</taxon>
        <taxon>Viridiplantae</taxon>
        <taxon>Streptophyta</taxon>
        <taxon>Embryophyta</taxon>
        <taxon>Tracheophyta</taxon>
        <taxon>Spermatophyta</taxon>
        <taxon>Magnoliopsida</taxon>
        <taxon>eudicotyledons</taxon>
        <taxon>Gunneridae</taxon>
        <taxon>Pentapetalae</taxon>
        <taxon>rosids</taxon>
        <taxon>fabids</taxon>
        <taxon>Fagales</taxon>
        <taxon>Juglandaceae</taxon>
        <taxon>Carya</taxon>
    </lineage>
</organism>
<dbReference type="PANTHER" id="PTHR33710:SF77">
    <property type="entry name" value="DNASE I-LIKE SUPERFAMILY PROTEIN"/>
    <property type="match status" value="1"/>
</dbReference>
<protein>
    <submittedName>
        <fullName evidence="1">Uncharacterized protein</fullName>
    </submittedName>
</protein>
<dbReference type="EMBL" id="CM031839">
    <property type="protein sequence ID" value="KAG6674511.1"/>
    <property type="molecule type" value="Genomic_DNA"/>
</dbReference>
<reference evidence="1" key="1">
    <citation type="submission" date="2021-01" db="EMBL/GenBank/DDBJ databases">
        <authorList>
            <person name="Lovell J.T."/>
            <person name="Bentley N."/>
            <person name="Bhattarai G."/>
            <person name="Jenkins J.W."/>
            <person name="Sreedasyam A."/>
            <person name="Alarcon Y."/>
            <person name="Bock C."/>
            <person name="Boston L."/>
            <person name="Carlson J."/>
            <person name="Cervantes K."/>
            <person name="Clermont K."/>
            <person name="Krom N."/>
            <person name="Kubenka K."/>
            <person name="Mamidi S."/>
            <person name="Mattison C."/>
            <person name="Monteros M."/>
            <person name="Pisani C."/>
            <person name="Plott C."/>
            <person name="Rajasekar S."/>
            <person name="Rhein H.S."/>
            <person name="Rohla C."/>
            <person name="Song M."/>
            <person name="Hilaire R.S."/>
            <person name="Shu S."/>
            <person name="Wells L."/>
            <person name="Wang X."/>
            <person name="Webber J."/>
            <person name="Heerema R.J."/>
            <person name="Klein P."/>
            <person name="Conner P."/>
            <person name="Grauke L."/>
            <person name="Grimwood J."/>
            <person name="Schmutz J."/>
            <person name="Randall J.J."/>
        </authorList>
    </citation>
    <scope>NUCLEOTIDE SEQUENCE</scope>
    <source>
        <tissue evidence="1">Leaf</tissue>
    </source>
</reference>
<name>A0A922A9E7_CARIL</name>
<evidence type="ECO:0000313" key="2">
    <source>
        <dbReference type="Proteomes" id="UP000811246"/>
    </source>
</evidence>
<dbReference type="AlphaFoldDB" id="A0A922A9E7"/>
<comment type="caution">
    <text evidence="1">The sequence shown here is derived from an EMBL/GenBank/DDBJ whole genome shotgun (WGS) entry which is preliminary data.</text>
</comment>
<sequence>MVRELHLLVMSKWPDFVFLIETMCGRKRVKEVKNKLGFDYSFVVESRGLSGGLVLLIGFYGSPKIAKRGDSWNLLKMIRPKEDKAWLCFGGFNEIMHHSEKFGAASRPCHQIEAFRTSVDCCGLSDLGFEGSKFTWCNNREGVQFTKKRLDRALGNLLWTNLFYDYSISALAAQTFNHCPLLINARSGGRRGLYEETKWENIFIFEASWNLHEDCSSIINSSLSHQEVQ</sequence>
<proteinExistence type="predicted"/>
<accession>A0A922A9E7</accession>
<dbReference type="PANTHER" id="PTHR33710">
    <property type="entry name" value="BNAC02G09200D PROTEIN"/>
    <property type="match status" value="1"/>
</dbReference>
<gene>
    <name evidence="1" type="ORF">I3842_15G045300</name>
</gene>